<dbReference type="Proteomes" id="UP000682877">
    <property type="component" value="Chromosome 1"/>
</dbReference>
<feature type="domain" description="EGF-like calcium-binding" evidence="12">
    <location>
        <begin position="620"/>
        <end position="657"/>
    </location>
</feature>
<evidence type="ECO:0000256" key="11">
    <source>
        <dbReference type="SAM" id="Phobius"/>
    </source>
</evidence>
<keyword evidence="8 11" id="KW-0472">Membrane</keyword>
<protein>
    <recommendedName>
        <fullName evidence="12">EGF-like calcium-binding domain-containing protein</fullName>
    </recommendedName>
</protein>
<dbReference type="SMART" id="SM00179">
    <property type="entry name" value="EGF_CA"/>
    <property type="match status" value="4"/>
</dbReference>
<dbReference type="PANTHER" id="PTHR33491">
    <property type="entry name" value="OSJNBA0016N04.9 PROTEIN"/>
    <property type="match status" value="1"/>
</dbReference>
<keyword evidence="6" id="KW-0418">Kinase</keyword>
<evidence type="ECO:0000256" key="4">
    <source>
        <dbReference type="ARBA" id="ARBA00022692"/>
    </source>
</evidence>
<dbReference type="GO" id="GO:0004674">
    <property type="term" value="F:protein serine/threonine kinase activity"/>
    <property type="evidence" value="ECO:0007669"/>
    <property type="project" value="UniProtKB-KW"/>
</dbReference>
<evidence type="ECO:0000259" key="12">
    <source>
        <dbReference type="SMART" id="SM00179"/>
    </source>
</evidence>
<dbReference type="EMBL" id="LR999451">
    <property type="protein sequence ID" value="CAE5957631.1"/>
    <property type="molecule type" value="Genomic_DNA"/>
</dbReference>
<evidence type="ECO:0000256" key="2">
    <source>
        <dbReference type="ARBA" id="ARBA00022527"/>
    </source>
</evidence>
<name>A0A8S1ZFH5_ARAAE</name>
<dbReference type="Pfam" id="PF13947">
    <property type="entry name" value="GUB_WAK_bind"/>
    <property type="match status" value="4"/>
</dbReference>
<dbReference type="Gene3D" id="2.10.25.10">
    <property type="entry name" value="Laminin"/>
    <property type="match status" value="4"/>
</dbReference>
<dbReference type="GO" id="GO:0030247">
    <property type="term" value="F:polysaccharide binding"/>
    <property type="evidence" value="ECO:0007669"/>
    <property type="project" value="InterPro"/>
</dbReference>
<dbReference type="InterPro" id="IPR018097">
    <property type="entry name" value="EGF_Ca-bd_CS"/>
</dbReference>
<feature type="domain" description="EGF-like calcium-binding" evidence="12">
    <location>
        <begin position="1385"/>
        <end position="1410"/>
    </location>
</feature>
<dbReference type="InterPro" id="IPR013695">
    <property type="entry name" value="WAK"/>
</dbReference>
<feature type="transmembrane region" description="Helical" evidence="11">
    <location>
        <begin position="1425"/>
        <end position="1447"/>
    </location>
</feature>
<comment type="subcellular location">
    <subcellularLocation>
        <location evidence="1">Membrane</location>
        <topology evidence="1">Single-pass type I membrane protein</topology>
    </subcellularLocation>
</comment>
<gene>
    <name evidence="13" type="ORF">AARE701A_LOCUS1321</name>
</gene>
<dbReference type="PROSITE" id="PS01187">
    <property type="entry name" value="EGF_CA"/>
    <property type="match status" value="3"/>
</dbReference>
<sequence>MAKASSTLFAVSCSASARFSFLRHSESLKRSVSRARFAVPMAMAAASAATAKKLAPAVIVGGGRVGRALQEMGNGEDLLVKRGEAVPVDFEGPILVCTRNDDLDAVLEATPQSRWKDLVFFQNGMMEPWFESKGLGDTDQVLAYFAVSKLGEPPVDGKTDTNPEGLTAAYGKWASEIAARLQSGGLSCKVLDKEAFQKQMLEKLIWICAFMLVGARHPGASVGTVEKEYRDEVSILIQELAAAAAAEKGLTFEENMVERLCAYSRAVSHFPTAVKEFKWRNGWFYSLSEKAIAEGKPDPCPLHTEWLKELKDRPRLFEFSAVAGNEVQVGNCGFFATAQDLTVLSSCQSHCGGIAIPYPFGIGKDCYLDNNEWYEVICNRTSGNPVPILNSINRELVNISLPDDSSDSFGLIRIKNPVTSSGCSNMEELSLVLNVTRSPFFLTGHNTLVAVGCNNKASMTDVKQQMGGCESTCDAGFGQRGQNTSCNGYRCCQAKIPSDRLQQIGIKIESLDGNTTKSAGCRVAFLTDEAYSPLNITEPELFYDKGYATVELGWFIDRLHNMSVDTGVCYSITEGTNGWSYSNYEACICRYGKYLERSYRSCRCNSGYRGNPYLPSGCTDIDECEEAKAEGRNHCGKGYDCENIPGNFSCQSNKNKRLAIILGISLGFGLLVFGIGAWLLYKFIRKQREIKRKKFFKRNGGLLLQQQLVSNEGNIENTRLISGSSAATPPPPDGNSSTSCNRACGGVSIPFPFGIGKDCYLNGWYEVVCNTTTSGSSGTTVPFLSRINSEVVNISLPDGNKPYGVVHIKGPLTSLGCSTSSTSQVSEMSLPNLNVTGRGSPYFLTDENRLVVVGCGTKALMTDIESEILGCESSCEASKSSEEVTKSICDGYKCCQARIPLERPQVIGISIENTNGTRGKGCSVAFLTNKRYAPMNVTEPEQFHAGGYAVVELGWYFDTSDSRFRNPLGCRNMTRYSSYSSFDSCSCEYDYFSGMSYRICYCNYGYTGNPYLRHGCIDIDECEGHHNCGEGTCVNMPGSHSCEPKITKPEKASVLQGVLIGLGVLFFVLGILGLYKFIKKRRRIISSKNFFKAATPPPSNTSTSCNRTCGGISIPFPFGIGEKDCYLNNWYEVVCNTTTSGSSSTTVPLLSRINKEVVNISLPDGYPEPYGLVHIKGPVTSLGCSSNTSQGPQKSLSGLNVTGKGSPYFLTDENRLVAVGCGTKALMTDIESEILGCESSCEDSTSSKEVTNSICNGYKCCQARIPTERPQAIGANIESNNGTGGGGCKVAFLTNTRYLPSNVTEPEKFHADGYAVVELGWYFDTSESRFRNPLGCINLTRSNGSYFSGDNCLCQYGYFSGISYRNCYCGNGFTGNPYIRGGCIDIDECKVPNNCGEDTCENIVGAYKCVPKITKLAKPAVLRGVLIGLLGLPFLVIIGIFGLFKVIRKRRRIIRSMKFFKPRKPPDLCNRVCGGISIPFPFGIGGKECYLNPWYEVVCNSTTSVPFLSRINRELVNIYLPDDTEYYSNGVVHIKGPVTSSGCSTGTSQPLTPQPLNVAGQGSPYFLTDNNLLMAVGCNVKAVMTDIKSQIIGCESSCDERNSSSQQVRNKICSGSKCCQTRIPEGQPQVIGVNIETPEGKNTTEGGCRVAFLTSEKYSSLNVTEPEEFHSDGYAVVELGWYFDTSDPRVLSPIGCKNVSDASQDGGYGSETMCVCSYGYFSGFSYRSCYCNSMGYAGNPFLPGGCVDIDECKLEEGRKRCKDQSCVNKPGWFTCEPKKPGQLKPVFQGVLIGSALLLFAFGIFGLYRIRSPPHNSEIHNDDDDDEEDQAMEINIDETWDVGMTAPASMFNNRSPATDVEPLVPLRTW</sequence>
<dbReference type="Pfam" id="PF08488">
    <property type="entry name" value="WAK"/>
    <property type="match status" value="4"/>
</dbReference>
<evidence type="ECO:0000256" key="5">
    <source>
        <dbReference type="ARBA" id="ARBA00022729"/>
    </source>
</evidence>
<keyword evidence="10" id="KW-0325">Glycoprotein</keyword>
<organism evidence="13 14">
    <name type="scientific">Arabidopsis arenosa</name>
    <name type="common">Sand rock-cress</name>
    <name type="synonym">Cardaminopsis arenosa</name>
    <dbReference type="NCBI Taxonomy" id="38785"/>
    <lineage>
        <taxon>Eukaryota</taxon>
        <taxon>Viridiplantae</taxon>
        <taxon>Streptophyta</taxon>
        <taxon>Embryophyta</taxon>
        <taxon>Tracheophyta</taxon>
        <taxon>Spermatophyta</taxon>
        <taxon>Magnoliopsida</taxon>
        <taxon>eudicotyledons</taxon>
        <taxon>Gunneridae</taxon>
        <taxon>Pentapetalae</taxon>
        <taxon>rosids</taxon>
        <taxon>malvids</taxon>
        <taxon>Brassicales</taxon>
        <taxon>Brassicaceae</taxon>
        <taxon>Camelineae</taxon>
        <taxon>Arabidopsis</taxon>
    </lineage>
</organism>
<dbReference type="InterPro" id="IPR025287">
    <property type="entry name" value="WAK_GUB"/>
</dbReference>
<evidence type="ECO:0000313" key="14">
    <source>
        <dbReference type="Proteomes" id="UP000682877"/>
    </source>
</evidence>
<keyword evidence="3" id="KW-0808">Transferase</keyword>
<proteinExistence type="predicted"/>
<evidence type="ECO:0000256" key="7">
    <source>
        <dbReference type="ARBA" id="ARBA00022989"/>
    </source>
</evidence>
<feature type="transmembrane region" description="Helical" evidence="11">
    <location>
        <begin position="658"/>
        <end position="684"/>
    </location>
</feature>
<feature type="transmembrane region" description="Helical" evidence="11">
    <location>
        <begin position="1054"/>
        <end position="1078"/>
    </location>
</feature>
<reference evidence="13" key="1">
    <citation type="submission" date="2021-01" db="EMBL/GenBank/DDBJ databases">
        <authorList>
            <person name="Bezrukov I."/>
        </authorList>
    </citation>
    <scope>NUCLEOTIDE SEQUENCE</scope>
</reference>
<feature type="transmembrane region" description="Helical" evidence="11">
    <location>
        <begin position="1786"/>
        <end position="1807"/>
    </location>
</feature>
<dbReference type="InterPro" id="IPR001881">
    <property type="entry name" value="EGF-like_Ca-bd_dom"/>
</dbReference>
<keyword evidence="7 11" id="KW-1133">Transmembrane helix</keyword>
<dbReference type="GO" id="GO:0016020">
    <property type="term" value="C:membrane"/>
    <property type="evidence" value="ECO:0007669"/>
    <property type="project" value="UniProtKB-SubCell"/>
</dbReference>
<keyword evidence="5" id="KW-0732">Signal</keyword>
<keyword evidence="4 11" id="KW-0812">Transmembrane</keyword>
<accession>A0A8S1ZFH5</accession>
<dbReference type="CDD" id="cd00054">
    <property type="entry name" value="EGF_CA"/>
    <property type="match status" value="2"/>
</dbReference>
<keyword evidence="2" id="KW-0723">Serine/threonine-protein kinase</keyword>
<evidence type="ECO:0000313" key="13">
    <source>
        <dbReference type="EMBL" id="CAE5957631.1"/>
    </source>
</evidence>
<evidence type="ECO:0000256" key="10">
    <source>
        <dbReference type="ARBA" id="ARBA00023180"/>
    </source>
</evidence>
<feature type="domain" description="EGF-like calcium-binding" evidence="12">
    <location>
        <begin position="1018"/>
        <end position="1043"/>
    </location>
</feature>
<evidence type="ECO:0000256" key="9">
    <source>
        <dbReference type="ARBA" id="ARBA00023157"/>
    </source>
</evidence>
<evidence type="ECO:0000256" key="6">
    <source>
        <dbReference type="ARBA" id="ARBA00022777"/>
    </source>
</evidence>
<evidence type="ECO:0000256" key="1">
    <source>
        <dbReference type="ARBA" id="ARBA00004479"/>
    </source>
</evidence>
<keyword evidence="9" id="KW-1015">Disulfide bond</keyword>
<keyword evidence="14" id="KW-1185">Reference proteome</keyword>
<evidence type="ECO:0000256" key="3">
    <source>
        <dbReference type="ARBA" id="ARBA00022679"/>
    </source>
</evidence>
<evidence type="ECO:0000256" key="8">
    <source>
        <dbReference type="ARBA" id="ARBA00023136"/>
    </source>
</evidence>
<dbReference type="GO" id="GO:0005509">
    <property type="term" value="F:calcium ion binding"/>
    <property type="evidence" value="ECO:0007669"/>
    <property type="project" value="InterPro"/>
</dbReference>
<feature type="domain" description="EGF-like calcium-binding" evidence="12">
    <location>
        <begin position="1748"/>
        <end position="1788"/>
    </location>
</feature>